<gene>
    <name evidence="4" type="ORF">ENC19_28730</name>
</gene>
<keyword evidence="5" id="KW-1185">Reference proteome</keyword>
<dbReference type="AlphaFoldDB" id="A0A6M1LDD8"/>
<dbReference type="PANTHER" id="PTHR13789:SF309">
    <property type="entry name" value="PUTATIVE (AFU_ORTHOLOGUE AFUA_6G14510)-RELATED"/>
    <property type="match status" value="1"/>
</dbReference>
<proteinExistence type="predicted"/>
<organism evidence="4 5">
    <name type="scientific">Verrucosispora sioxanthis</name>
    <dbReference type="NCBI Taxonomy" id="2499994"/>
    <lineage>
        <taxon>Bacteria</taxon>
        <taxon>Bacillati</taxon>
        <taxon>Actinomycetota</taxon>
        <taxon>Actinomycetes</taxon>
        <taxon>Micromonosporales</taxon>
        <taxon>Micromonosporaceae</taxon>
        <taxon>Micromonospora</taxon>
    </lineage>
</organism>
<reference evidence="4 5" key="1">
    <citation type="submission" date="2020-02" db="EMBL/GenBank/DDBJ databases">
        <title>Draft Genome Sequence of Verrucosispora sp. Strain CWR15, Isolated from Gulf of Mexico Sponge.</title>
        <authorList>
            <person name="Kennedy S.J."/>
            <person name="Cella E."/>
            <person name="Azarian T."/>
            <person name="Baker B.J."/>
            <person name="Shaw L.N."/>
        </authorList>
    </citation>
    <scope>NUCLEOTIDE SEQUENCE [LARGE SCALE GENOMIC DNA]</scope>
    <source>
        <strain evidence="4 5">CWR15</strain>
    </source>
</reference>
<dbReference type="Proteomes" id="UP000478148">
    <property type="component" value="Unassembled WGS sequence"/>
</dbReference>
<dbReference type="RefSeq" id="WP_164450175.1">
    <property type="nucleotide sequence ID" value="NZ_SAIY01000015.1"/>
</dbReference>
<dbReference type="Pfam" id="PF01266">
    <property type="entry name" value="DAO"/>
    <property type="match status" value="1"/>
</dbReference>
<keyword evidence="2" id="KW-0503">Monooxygenase</keyword>
<dbReference type="Gene3D" id="3.50.50.60">
    <property type="entry name" value="FAD/NAD(P)-binding domain"/>
    <property type="match status" value="1"/>
</dbReference>
<evidence type="ECO:0000259" key="3">
    <source>
        <dbReference type="Pfam" id="PF01266"/>
    </source>
</evidence>
<comment type="caution">
    <text evidence="4">The sequence shown here is derived from an EMBL/GenBank/DDBJ whole genome shotgun (WGS) entry which is preliminary data.</text>
</comment>
<evidence type="ECO:0000313" key="5">
    <source>
        <dbReference type="Proteomes" id="UP000478148"/>
    </source>
</evidence>
<sequence>MTERHAVVAGAGIGGLAAALALHRRGWRVTVLEQAPQPREVGAGITLMANAVRGLDALGLGTEVHRLGREGATGGLRTTDGRWLSRVD</sequence>
<accession>A0A6M1LDD8</accession>
<evidence type="ECO:0000313" key="4">
    <source>
        <dbReference type="EMBL" id="NGM16323.1"/>
    </source>
</evidence>
<dbReference type="PANTHER" id="PTHR13789">
    <property type="entry name" value="MONOOXYGENASE"/>
    <property type="match status" value="1"/>
</dbReference>
<dbReference type="GO" id="GO:0004497">
    <property type="term" value="F:monooxygenase activity"/>
    <property type="evidence" value="ECO:0007669"/>
    <property type="project" value="UniProtKB-KW"/>
</dbReference>
<name>A0A6M1LDD8_9ACTN</name>
<feature type="non-terminal residue" evidence="4">
    <location>
        <position position="88"/>
    </location>
</feature>
<evidence type="ECO:0000256" key="1">
    <source>
        <dbReference type="ARBA" id="ARBA00023002"/>
    </source>
</evidence>
<keyword evidence="1" id="KW-0560">Oxidoreductase</keyword>
<dbReference type="EMBL" id="SAIY01000015">
    <property type="protein sequence ID" value="NGM16323.1"/>
    <property type="molecule type" value="Genomic_DNA"/>
</dbReference>
<dbReference type="InterPro" id="IPR050493">
    <property type="entry name" value="FAD-dep_Monooxygenase_BioMet"/>
</dbReference>
<evidence type="ECO:0000256" key="2">
    <source>
        <dbReference type="ARBA" id="ARBA00023033"/>
    </source>
</evidence>
<protein>
    <submittedName>
        <fullName evidence="4">NAD(P)-binding protein</fullName>
    </submittedName>
</protein>
<dbReference type="InterPro" id="IPR006076">
    <property type="entry name" value="FAD-dep_OxRdtase"/>
</dbReference>
<dbReference type="InterPro" id="IPR036188">
    <property type="entry name" value="FAD/NAD-bd_sf"/>
</dbReference>
<feature type="domain" description="FAD dependent oxidoreductase" evidence="3">
    <location>
        <begin position="6"/>
        <end position="39"/>
    </location>
</feature>
<dbReference type="SUPFAM" id="SSF51905">
    <property type="entry name" value="FAD/NAD(P)-binding domain"/>
    <property type="match status" value="1"/>
</dbReference>